<dbReference type="EMBL" id="LN907867">
    <property type="protein sequence ID" value="CUU42949.1"/>
    <property type="molecule type" value="Genomic_DNA"/>
</dbReference>
<dbReference type="EMBL" id="AP014854">
    <property type="protein sequence ID" value="BAR99779.1"/>
    <property type="molecule type" value="Genomic_DNA"/>
</dbReference>
<dbReference type="Proteomes" id="UP000065734">
    <property type="component" value="Chromosome I"/>
</dbReference>
<reference evidence="2" key="1">
    <citation type="journal article" date="2015" name="Genome Announc.">
        <title>Complete Genome Sequence of the Bacteriochlorophyll b-Producing Photosynthetic Bacterium Blastochloris viridis.</title>
        <authorList>
            <person name="Tsukatani Y."/>
            <person name="Hirose Y."/>
            <person name="Harada J."/>
            <person name="Misawa N."/>
            <person name="Mori K."/>
            <person name="Inoue K."/>
            <person name="Tamiaki H."/>
        </authorList>
    </citation>
    <scope>NUCLEOTIDE SEQUENCE [LARGE SCALE GENOMIC DNA]</scope>
    <source>
        <strain evidence="2">DSM 133</strain>
    </source>
</reference>
<organism evidence="3 4">
    <name type="scientific">Blastochloris viridis</name>
    <name type="common">Rhodopseudomonas viridis</name>
    <dbReference type="NCBI Taxonomy" id="1079"/>
    <lineage>
        <taxon>Bacteria</taxon>
        <taxon>Pseudomonadati</taxon>
        <taxon>Pseudomonadota</taxon>
        <taxon>Alphaproteobacteria</taxon>
        <taxon>Hyphomicrobiales</taxon>
        <taxon>Blastochloridaceae</taxon>
        <taxon>Blastochloris</taxon>
    </lineage>
</organism>
<keyword evidence="1" id="KW-0472">Membrane</keyword>
<evidence type="ECO:0000313" key="2">
    <source>
        <dbReference type="EMBL" id="BAR99779.1"/>
    </source>
</evidence>
<proteinExistence type="predicted"/>
<keyword evidence="4" id="KW-1185">Reference proteome</keyword>
<feature type="transmembrane region" description="Helical" evidence="1">
    <location>
        <begin position="66"/>
        <end position="93"/>
    </location>
</feature>
<dbReference type="OrthoDB" id="7957085at2"/>
<name>A0A0H5BF97_BLAVI</name>
<protein>
    <submittedName>
        <fullName evidence="3">Uncharacterized protein</fullName>
    </submittedName>
</protein>
<gene>
    <name evidence="2" type="ORF">BV133_2186</name>
    <name evidence="3" type="ORF">BVIRIDIS_19650</name>
</gene>
<evidence type="ECO:0000313" key="3">
    <source>
        <dbReference type="EMBL" id="CUU42949.1"/>
    </source>
</evidence>
<evidence type="ECO:0000313" key="4">
    <source>
        <dbReference type="Proteomes" id="UP000065734"/>
    </source>
</evidence>
<reference evidence="4" key="3">
    <citation type="journal article" date="2016" name="Genome Announc.">
        <title>Revised genome sequence of the purple photosynthetic bacterium Blastochloris viridis.</title>
        <authorList>
            <person name="Liu L.N."/>
            <person name="Faulkner M."/>
            <person name="Liu X."/>
            <person name="Huang F."/>
            <person name="Darby A.C."/>
            <person name="Hall N."/>
        </authorList>
    </citation>
    <scope>NUCLEOTIDE SEQUENCE [LARGE SCALE GENOMIC DNA]</scope>
    <source>
        <strain evidence="4">ATCC 19567 / DSM 133 / F</strain>
    </source>
</reference>
<dbReference type="AlphaFoldDB" id="A0A0H5BF97"/>
<feature type="transmembrane region" description="Helical" evidence="1">
    <location>
        <begin position="262"/>
        <end position="281"/>
    </location>
</feature>
<accession>A0A0H5BF97</accession>
<sequence length="343" mass="36068">MTGDTTATGGGAKAPRRAAPMSWEVDVAVATHPLLLAGYAKVFGLTALIMGALLSFLMAVGGSPDAIPAMLAISTAIAAALFVVGVLAMAAIYRNSMTMRFTVDAKGARAETLDRRAAAVSSAAIVLGALSGRPGAAGAGLIAKTAADQRTAWRGIVKARFYPRWNAIALANAWRTVMILFCPPERYEAVAEQVRTAMARRPAQASAKKSPVGWLLRRTALVVLAALPMFVLPHPVEIDLFVPLLTLCFALASVWLVPLLSVVVIGGVGWVAAHSVLALLHERRSMFSPHDLYRAYEVADAEVWAALVLAALGGAYLVWLSVALLRGRAYSGLAGDLAELDDG</sequence>
<feature type="transmembrane region" description="Helical" evidence="1">
    <location>
        <begin position="215"/>
        <end position="234"/>
    </location>
</feature>
<dbReference type="RefSeq" id="WP_055037912.1">
    <property type="nucleotide sequence ID" value="NZ_AP014854.2"/>
</dbReference>
<evidence type="ECO:0000256" key="1">
    <source>
        <dbReference type="SAM" id="Phobius"/>
    </source>
</evidence>
<dbReference type="KEGG" id="bvr:BVIR_2521"/>
<reference evidence="3" key="2">
    <citation type="submission" date="2015-11" db="EMBL/GenBank/DDBJ databases">
        <authorList>
            <person name="Zhang Y."/>
            <person name="Guo Z."/>
        </authorList>
    </citation>
    <scope>NUCLEOTIDE SEQUENCE</scope>
    <source>
        <strain evidence="3">1</strain>
    </source>
</reference>
<feature type="transmembrane region" description="Helical" evidence="1">
    <location>
        <begin position="301"/>
        <end position="325"/>
    </location>
</feature>
<keyword evidence="1" id="KW-0812">Transmembrane</keyword>
<feature type="transmembrane region" description="Helical" evidence="1">
    <location>
        <begin position="42"/>
        <end position="60"/>
    </location>
</feature>
<dbReference type="STRING" id="1079.BVIR_2521"/>
<keyword evidence="1" id="KW-1133">Transmembrane helix</keyword>